<dbReference type="Proteomes" id="UP001081283">
    <property type="component" value="Unassembled WGS sequence"/>
</dbReference>
<evidence type="ECO:0000256" key="2">
    <source>
        <dbReference type="ARBA" id="ARBA00023125"/>
    </source>
</evidence>
<evidence type="ECO:0000313" key="6">
    <source>
        <dbReference type="Proteomes" id="UP001081283"/>
    </source>
</evidence>
<dbReference type="PANTHER" id="PTHR42756:SF1">
    <property type="entry name" value="TRANSCRIPTIONAL REPRESSOR OF EMRAB OPERON"/>
    <property type="match status" value="1"/>
</dbReference>
<gene>
    <name evidence="5" type="ORF">OEG82_23325</name>
</gene>
<dbReference type="PRINTS" id="PR00598">
    <property type="entry name" value="HTHMARR"/>
</dbReference>
<protein>
    <submittedName>
        <fullName evidence="5">MarR family transcriptional regulator</fullName>
    </submittedName>
</protein>
<dbReference type="Pfam" id="PF01047">
    <property type="entry name" value="MarR"/>
    <property type="match status" value="1"/>
</dbReference>
<comment type="caution">
    <text evidence="5">The sequence shown here is derived from an EMBL/GenBank/DDBJ whole genome shotgun (WGS) entry which is preliminary data.</text>
</comment>
<evidence type="ECO:0000313" key="5">
    <source>
        <dbReference type="EMBL" id="MCY0096917.1"/>
    </source>
</evidence>
<dbReference type="SMART" id="SM00347">
    <property type="entry name" value="HTH_MARR"/>
    <property type="match status" value="1"/>
</dbReference>
<reference evidence="5" key="1">
    <citation type="submission" date="2022-10" db="EMBL/GenBank/DDBJ databases">
        <title>Hoeflea sp. J2-29, isolated from marine algae.</title>
        <authorList>
            <person name="Kristyanto S."/>
            <person name="Kim J.M."/>
            <person name="Jeon C.O."/>
        </authorList>
    </citation>
    <scope>NUCLEOTIDE SEQUENCE</scope>
    <source>
        <strain evidence="5">J2-29</strain>
    </source>
</reference>
<dbReference type="RefSeq" id="WP_267614752.1">
    <property type="nucleotide sequence ID" value="NZ_JAOVZQ010000001.1"/>
</dbReference>
<name>A0ABT3YMW6_9HYPH</name>
<keyword evidence="2" id="KW-0238">DNA-binding</keyword>
<dbReference type="InterPro" id="IPR036390">
    <property type="entry name" value="WH_DNA-bd_sf"/>
</dbReference>
<dbReference type="Gene3D" id="1.10.10.10">
    <property type="entry name" value="Winged helix-like DNA-binding domain superfamily/Winged helix DNA-binding domain"/>
    <property type="match status" value="1"/>
</dbReference>
<keyword evidence="1" id="KW-0805">Transcription regulation</keyword>
<dbReference type="InterPro" id="IPR036388">
    <property type="entry name" value="WH-like_DNA-bd_sf"/>
</dbReference>
<dbReference type="PROSITE" id="PS50995">
    <property type="entry name" value="HTH_MARR_2"/>
    <property type="match status" value="1"/>
</dbReference>
<dbReference type="PANTHER" id="PTHR42756">
    <property type="entry name" value="TRANSCRIPTIONAL REGULATOR, MARR"/>
    <property type="match status" value="1"/>
</dbReference>
<sequence>MDAFSDKDPEASGKDPVLPFEESVGYQIRQTSRLFQRSLQQKIEPHGVTLGMWYFLRALWHEDGMTQRELSLVVGTMEPTTLTAIKSMEKTGLVRRVKNEDDRRKINIYLTERGKALRSELMPLAKDVVDGSVHGFSDRERSALLEYLKAIQVNLLAGISDHKDASA</sequence>
<evidence type="ECO:0000256" key="3">
    <source>
        <dbReference type="ARBA" id="ARBA00023163"/>
    </source>
</evidence>
<dbReference type="SUPFAM" id="SSF46785">
    <property type="entry name" value="Winged helix' DNA-binding domain"/>
    <property type="match status" value="1"/>
</dbReference>
<organism evidence="5 6">
    <name type="scientific">Hoeflea ulvae</name>
    <dbReference type="NCBI Taxonomy" id="2983764"/>
    <lineage>
        <taxon>Bacteria</taxon>
        <taxon>Pseudomonadati</taxon>
        <taxon>Pseudomonadota</taxon>
        <taxon>Alphaproteobacteria</taxon>
        <taxon>Hyphomicrobiales</taxon>
        <taxon>Rhizobiaceae</taxon>
        <taxon>Hoeflea</taxon>
    </lineage>
</organism>
<keyword evidence="6" id="KW-1185">Reference proteome</keyword>
<feature type="domain" description="HTH marR-type" evidence="4">
    <location>
        <begin position="21"/>
        <end position="153"/>
    </location>
</feature>
<keyword evidence="3" id="KW-0804">Transcription</keyword>
<dbReference type="EMBL" id="JAOVZQ010000001">
    <property type="protein sequence ID" value="MCY0096917.1"/>
    <property type="molecule type" value="Genomic_DNA"/>
</dbReference>
<accession>A0ABT3YMW6</accession>
<dbReference type="InterPro" id="IPR000835">
    <property type="entry name" value="HTH_MarR-typ"/>
</dbReference>
<evidence type="ECO:0000259" key="4">
    <source>
        <dbReference type="PROSITE" id="PS50995"/>
    </source>
</evidence>
<evidence type="ECO:0000256" key="1">
    <source>
        <dbReference type="ARBA" id="ARBA00023015"/>
    </source>
</evidence>
<proteinExistence type="predicted"/>